<evidence type="ECO:0000256" key="3">
    <source>
        <dbReference type="ARBA" id="ARBA00022729"/>
    </source>
</evidence>
<dbReference type="Pfam" id="PF13365">
    <property type="entry name" value="Trypsin_2"/>
    <property type="match status" value="1"/>
</dbReference>
<evidence type="ECO:0000256" key="6">
    <source>
        <dbReference type="ARBA" id="ARBA00022825"/>
    </source>
</evidence>
<keyword evidence="7" id="KW-0812">Transmembrane</keyword>
<dbReference type="NCBIfam" id="TIGR02037">
    <property type="entry name" value="degP_htrA_DO"/>
    <property type="match status" value="1"/>
</dbReference>
<organism evidence="9 10">
    <name type="scientific">Coprobacter tertius</name>
    <dbReference type="NCBI Taxonomy" id="2944915"/>
    <lineage>
        <taxon>Bacteria</taxon>
        <taxon>Pseudomonadati</taxon>
        <taxon>Bacteroidota</taxon>
        <taxon>Bacteroidia</taxon>
        <taxon>Bacteroidales</taxon>
        <taxon>Barnesiellaceae</taxon>
        <taxon>Coprobacter</taxon>
    </lineage>
</organism>
<dbReference type="EMBL" id="JANDHW010000003">
    <property type="protein sequence ID" value="MCP9611279.1"/>
    <property type="molecule type" value="Genomic_DNA"/>
</dbReference>
<dbReference type="SMART" id="SM00228">
    <property type="entry name" value="PDZ"/>
    <property type="match status" value="1"/>
</dbReference>
<dbReference type="SUPFAM" id="SSF50156">
    <property type="entry name" value="PDZ domain-like"/>
    <property type="match status" value="2"/>
</dbReference>
<name>A0ABT1MFZ5_9BACT</name>
<dbReference type="PANTHER" id="PTHR22939:SF129">
    <property type="entry name" value="SERINE PROTEASE HTRA2, MITOCHONDRIAL"/>
    <property type="match status" value="1"/>
</dbReference>
<comment type="caution">
    <text evidence="9">The sequence shown here is derived from an EMBL/GenBank/DDBJ whole genome shotgun (WGS) entry which is preliminary data.</text>
</comment>
<keyword evidence="4" id="KW-0677">Repeat</keyword>
<dbReference type="Proteomes" id="UP001205603">
    <property type="component" value="Unassembled WGS sequence"/>
</dbReference>
<gene>
    <name evidence="9" type="ORF">NMU02_04140</name>
</gene>
<evidence type="ECO:0000313" key="9">
    <source>
        <dbReference type="EMBL" id="MCP9611279.1"/>
    </source>
</evidence>
<dbReference type="PROSITE" id="PS50106">
    <property type="entry name" value="PDZ"/>
    <property type="match status" value="1"/>
</dbReference>
<protein>
    <submittedName>
        <fullName evidence="9">Do family serine endopeptidase</fullName>
        <ecNumber evidence="9">3.4.21.107</ecNumber>
    </submittedName>
</protein>
<keyword evidence="6" id="KW-0720">Serine protease</keyword>
<keyword evidence="7" id="KW-1133">Transmembrane helix</keyword>
<proteinExistence type="inferred from homology"/>
<sequence length="507" mass="54568">MENYRRKLIGFILVAIVSSGISIGVYSLLNNTGFASTKNNTEIDGGFARPVGYAITSHSPAIETDFTKAAESTVNAVVSIKSTSTSKNQYPNMQQDPFFEFFFGQRGGGNMKPQPRIGMGSGVIISNDGYIVTNNHVIDGADELEVTLNDNRTFNAKLIGADPYSDLALIKIDAKDLPTIVFGDSDKLKIGEWVLAVGNPFQLTSTVTAGIVSAKARSLGMGQGQRGGRLGIESFIQTDAAVNPGNSGGALVNTNGELVGINTAIYSETGNYAGYSFAIPTSIVSKVITDLKQYGTVQRAYLGVSIIDINSETAKQFGIDAQEGVYIPEVEDRSGAMEAGIKKGDIIIAINGIKVKNAAALQEQISRYRPGDKVKVTVIRNKEHKDYSVVLKNRQGNTSITKAVNINTLGAAFKELSDKTRKELNIRYGVQVDGIKEGKIQKSGIRNGFIILRINNNPVTSVNDVEEIFNSIVRSDSADKVMFITGIYPNGKNGYYAVDLNDTADPK</sequence>
<dbReference type="PRINTS" id="PR00834">
    <property type="entry name" value="PROTEASES2C"/>
</dbReference>
<keyword evidence="2" id="KW-0645">Protease</keyword>
<accession>A0ABT1MFZ5</accession>
<keyword evidence="3" id="KW-0732">Signal</keyword>
<dbReference type="EC" id="3.4.21.107" evidence="9"/>
<evidence type="ECO:0000256" key="4">
    <source>
        <dbReference type="ARBA" id="ARBA00022737"/>
    </source>
</evidence>
<dbReference type="SUPFAM" id="SSF50494">
    <property type="entry name" value="Trypsin-like serine proteases"/>
    <property type="match status" value="1"/>
</dbReference>
<comment type="similarity">
    <text evidence="1">Belongs to the peptidase S1C family.</text>
</comment>
<feature type="transmembrane region" description="Helical" evidence="7">
    <location>
        <begin position="7"/>
        <end position="29"/>
    </location>
</feature>
<dbReference type="PANTHER" id="PTHR22939">
    <property type="entry name" value="SERINE PROTEASE FAMILY S1C HTRA-RELATED"/>
    <property type="match status" value="1"/>
</dbReference>
<keyword evidence="7" id="KW-0472">Membrane</keyword>
<keyword evidence="5 9" id="KW-0378">Hydrolase</keyword>
<evidence type="ECO:0000256" key="5">
    <source>
        <dbReference type="ARBA" id="ARBA00022801"/>
    </source>
</evidence>
<dbReference type="InterPro" id="IPR036034">
    <property type="entry name" value="PDZ_sf"/>
</dbReference>
<dbReference type="InterPro" id="IPR009003">
    <property type="entry name" value="Peptidase_S1_PA"/>
</dbReference>
<reference evidence="9 10" key="1">
    <citation type="submission" date="2022-07" db="EMBL/GenBank/DDBJ databases">
        <title>Fecal culturing of patients with breast cancer.</title>
        <authorList>
            <person name="Teng N.M.Y."/>
            <person name="Kiu R."/>
            <person name="Evans R."/>
            <person name="Baker D.J."/>
            <person name="Zenner C."/>
            <person name="Robinson S.D."/>
            <person name="Hall L.J."/>
        </authorList>
    </citation>
    <scope>NUCLEOTIDE SEQUENCE [LARGE SCALE GENOMIC DNA]</scope>
    <source>
        <strain evidence="9 10">LH1063</strain>
    </source>
</reference>
<evidence type="ECO:0000259" key="8">
    <source>
        <dbReference type="PROSITE" id="PS50106"/>
    </source>
</evidence>
<evidence type="ECO:0000313" key="10">
    <source>
        <dbReference type="Proteomes" id="UP001205603"/>
    </source>
</evidence>
<evidence type="ECO:0000256" key="7">
    <source>
        <dbReference type="SAM" id="Phobius"/>
    </source>
</evidence>
<dbReference type="Gene3D" id="2.30.42.10">
    <property type="match status" value="2"/>
</dbReference>
<keyword evidence="10" id="KW-1185">Reference proteome</keyword>
<evidence type="ECO:0000256" key="2">
    <source>
        <dbReference type="ARBA" id="ARBA00022670"/>
    </source>
</evidence>
<dbReference type="GO" id="GO:0016787">
    <property type="term" value="F:hydrolase activity"/>
    <property type="evidence" value="ECO:0007669"/>
    <property type="project" value="UniProtKB-KW"/>
</dbReference>
<dbReference type="RefSeq" id="WP_255026009.1">
    <property type="nucleotide sequence ID" value="NZ_JANDHW010000003.1"/>
</dbReference>
<dbReference type="Pfam" id="PF13180">
    <property type="entry name" value="PDZ_2"/>
    <property type="match status" value="1"/>
</dbReference>
<evidence type="ECO:0000256" key="1">
    <source>
        <dbReference type="ARBA" id="ARBA00010541"/>
    </source>
</evidence>
<dbReference type="InterPro" id="IPR011782">
    <property type="entry name" value="Pept_S1C_Do"/>
</dbReference>
<dbReference type="InterPro" id="IPR001940">
    <property type="entry name" value="Peptidase_S1C"/>
</dbReference>
<dbReference type="Gene3D" id="2.40.10.120">
    <property type="match status" value="1"/>
</dbReference>
<feature type="domain" description="PDZ" evidence="8">
    <location>
        <begin position="306"/>
        <end position="382"/>
    </location>
</feature>
<dbReference type="InterPro" id="IPR001478">
    <property type="entry name" value="PDZ"/>
</dbReference>